<evidence type="ECO:0000256" key="7">
    <source>
        <dbReference type="ARBA" id="ARBA00022840"/>
    </source>
</evidence>
<organism evidence="14 15">
    <name type="scientific">Hwangdonia lutea</name>
    <dbReference type="NCBI Taxonomy" id="3075823"/>
    <lineage>
        <taxon>Bacteria</taxon>
        <taxon>Pseudomonadati</taxon>
        <taxon>Bacteroidota</taxon>
        <taxon>Flavobacteriia</taxon>
        <taxon>Flavobacteriales</taxon>
        <taxon>Flavobacteriaceae</taxon>
        <taxon>Hwangdonia</taxon>
    </lineage>
</organism>
<dbReference type="SUPFAM" id="SSF50447">
    <property type="entry name" value="Translation proteins"/>
    <property type="match status" value="1"/>
</dbReference>
<dbReference type="CDD" id="cd00673">
    <property type="entry name" value="AlaRS_core"/>
    <property type="match status" value="1"/>
</dbReference>
<proteinExistence type="inferred from homology"/>
<feature type="binding site" evidence="11">
    <location>
        <position position="567"/>
    </location>
    <ligand>
        <name>Zn(2+)</name>
        <dbReference type="ChEBI" id="CHEBI:29105"/>
    </ligand>
</feature>
<keyword evidence="7 11" id="KW-0067">ATP-binding</keyword>
<keyword evidence="3 11" id="KW-0436">Ligase</keyword>
<dbReference type="Pfam" id="PF07973">
    <property type="entry name" value="tRNA_SAD"/>
    <property type="match status" value="1"/>
</dbReference>
<evidence type="ECO:0000256" key="11">
    <source>
        <dbReference type="HAMAP-Rule" id="MF_00036"/>
    </source>
</evidence>
<evidence type="ECO:0000256" key="8">
    <source>
        <dbReference type="ARBA" id="ARBA00022884"/>
    </source>
</evidence>
<evidence type="ECO:0000313" key="15">
    <source>
        <dbReference type="Proteomes" id="UP001302486"/>
    </source>
</evidence>
<dbReference type="Pfam" id="PF02272">
    <property type="entry name" value="DHHA1"/>
    <property type="match status" value="1"/>
</dbReference>
<dbReference type="SMART" id="SM00863">
    <property type="entry name" value="tRNA_SAD"/>
    <property type="match status" value="1"/>
</dbReference>
<evidence type="ECO:0000256" key="12">
    <source>
        <dbReference type="SAM" id="Coils"/>
    </source>
</evidence>
<gene>
    <name evidence="11 14" type="primary">alaS</name>
    <name evidence="14" type="ORF">RNZ46_02405</name>
</gene>
<name>A0AA97EQ94_9FLAO</name>
<dbReference type="KEGG" id="hws:RNZ46_02405"/>
<keyword evidence="5 11" id="KW-0547">Nucleotide-binding</keyword>
<dbReference type="AlphaFoldDB" id="A0AA97EQ94"/>
<dbReference type="FunFam" id="3.10.310.40:FF:000001">
    <property type="entry name" value="Alanine--tRNA ligase"/>
    <property type="match status" value="1"/>
</dbReference>
<keyword evidence="9 11" id="KW-0648">Protein biosynthesis</keyword>
<keyword evidence="8 11" id="KW-0694">RNA-binding</keyword>
<dbReference type="InterPro" id="IPR023033">
    <property type="entry name" value="Ala_tRNA_ligase_euk/bac"/>
</dbReference>
<keyword evidence="4 11" id="KW-0479">Metal-binding</keyword>
<comment type="function">
    <text evidence="11">Catalyzes the attachment of alanine to tRNA(Ala) in a two-step reaction: alanine is first activated by ATP to form Ala-AMP and then transferred to the acceptor end of tRNA(Ala). Also edits incorrectly charged Ser-tRNA(Ala) and Gly-tRNA(Ala) via its editing domain.</text>
</comment>
<dbReference type="HAMAP" id="MF_00036_B">
    <property type="entry name" value="Ala_tRNA_synth_B"/>
    <property type="match status" value="1"/>
</dbReference>
<dbReference type="GO" id="GO:0006419">
    <property type="term" value="P:alanyl-tRNA aminoacylation"/>
    <property type="evidence" value="ECO:0007669"/>
    <property type="project" value="UniProtKB-UniRule"/>
</dbReference>
<dbReference type="NCBIfam" id="TIGR00344">
    <property type="entry name" value="alaS"/>
    <property type="match status" value="1"/>
</dbReference>
<dbReference type="InterPro" id="IPR050058">
    <property type="entry name" value="Ala-tRNA_ligase"/>
</dbReference>
<evidence type="ECO:0000313" key="14">
    <source>
        <dbReference type="EMBL" id="WOD44123.1"/>
    </source>
</evidence>
<dbReference type="PANTHER" id="PTHR11777">
    <property type="entry name" value="ALANYL-TRNA SYNTHETASE"/>
    <property type="match status" value="1"/>
</dbReference>
<comment type="domain">
    <text evidence="11">Consists of three domains; the N-terminal catalytic domain, the editing domain and the C-terminal C-Ala domain. The editing domain removes incorrectly charged amino acids, while the C-Ala domain, along with tRNA(Ala), serves as a bridge to cooperatively bring together the editing and aminoacylation centers thus stimulating deacylation of misacylated tRNAs.</text>
</comment>
<dbReference type="InterPro" id="IPR018163">
    <property type="entry name" value="Thr/Ala-tRNA-synth_IIc_edit"/>
</dbReference>
<reference evidence="15" key="1">
    <citation type="submission" date="2024-06" db="EMBL/GenBank/DDBJ databases">
        <title>Hwangdonia haimaensis gen. nov., sp. nov., a member of the family Flavobacteriaceae isolated from the haima cold seep.</title>
        <authorList>
            <person name="Li J."/>
        </authorList>
    </citation>
    <scope>NUCLEOTIDE SEQUENCE [LARGE SCALE GENOMIC DNA]</scope>
    <source>
        <strain evidence="15">SCSIO 19198</strain>
    </source>
</reference>
<evidence type="ECO:0000256" key="2">
    <source>
        <dbReference type="ARBA" id="ARBA00022555"/>
    </source>
</evidence>
<evidence type="ECO:0000256" key="9">
    <source>
        <dbReference type="ARBA" id="ARBA00022917"/>
    </source>
</evidence>
<dbReference type="PROSITE" id="PS50860">
    <property type="entry name" value="AA_TRNA_LIGASE_II_ALA"/>
    <property type="match status" value="1"/>
</dbReference>
<dbReference type="EC" id="6.1.1.7" evidence="11"/>
<dbReference type="FunFam" id="3.30.980.10:FF:000004">
    <property type="entry name" value="Alanine--tRNA ligase, cytoplasmic"/>
    <property type="match status" value="1"/>
</dbReference>
<feature type="domain" description="Alanyl-transfer RNA synthetases family profile" evidence="13">
    <location>
        <begin position="1"/>
        <end position="708"/>
    </location>
</feature>
<protein>
    <recommendedName>
        <fullName evidence="11">Alanine--tRNA ligase</fullName>
        <ecNumber evidence="11">6.1.1.7</ecNumber>
    </recommendedName>
    <alternativeName>
        <fullName evidence="11">Alanyl-tRNA synthetase</fullName>
        <shortName evidence="11">AlaRS</shortName>
    </alternativeName>
</protein>
<comment type="cofactor">
    <cofactor evidence="11">
        <name>Zn(2+)</name>
        <dbReference type="ChEBI" id="CHEBI:29105"/>
    </cofactor>
    <text evidence="11">Binds 1 zinc ion per subunit.</text>
</comment>
<comment type="catalytic activity">
    <reaction evidence="11">
        <text>tRNA(Ala) + L-alanine + ATP = L-alanyl-tRNA(Ala) + AMP + diphosphate</text>
        <dbReference type="Rhea" id="RHEA:12540"/>
        <dbReference type="Rhea" id="RHEA-COMP:9657"/>
        <dbReference type="Rhea" id="RHEA-COMP:9923"/>
        <dbReference type="ChEBI" id="CHEBI:30616"/>
        <dbReference type="ChEBI" id="CHEBI:33019"/>
        <dbReference type="ChEBI" id="CHEBI:57972"/>
        <dbReference type="ChEBI" id="CHEBI:78442"/>
        <dbReference type="ChEBI" id="CHEBI:78497"/>
        <dbReference type="ChEBI" id="CHEBI:456215"/>
        <dbReference type="EC" id="6.1.1.7"/>
    </reaction>
</comment>
<dbReference type="SUPFAM" id="SSF101353">
    <property type="entry name" value="Putative anticodon-binding domain of alanyl-tRNA synthetase (AlaRS)"/>
    <property type="match status" value="1"/>
</dbReference>
<evidence type="ECO:0000256" key="4">
    <source>
        <dbReference type="ARBA" id="ARBA00022723"/>
    </source>
</evidence>
<dbReference type="PANTHER" id="PTHR11777:SF9">
    <property type="entry name" value="ALANINE--TRNA LIGASE, CYTOPLASMIC"/>
    <property type="match status" value="1"/>
</dbReference>
<dbReference type="GO" id="GO:0005737">
    <property type="term" value="C:cytoplasm"/>
    <property type="evidence" value="ECO:0007669"/>
    <property type="project" value="UniProtKB-SubCell"/>
</dbReference>
<dbReference type="InterPro" id="IPR018164">
    <property type="entry name" value="Ala-tRNA-synth_IIc_N"/>
</dbReference>
<dbReference type="InterPro" id="IPR018165">
    <property type="entry name" value="Ala-tRNA-synth_IIc_core"/>
</dbReference>
<dbReference type="GO" id="GO:0008270">
    <property type="term" value="F:zinc ion binding"/>
    <property type="evidence" value="ECO:0007669"/>
    <property type="project" value="UniProtKB-UniRule"/>
</dbReference>
<dbReference type="Gene3D" id="3.30.54.20">
    <property type="match status" value="1"/>
</dbReference>
<comment type="subcellular location">
    <subcellularLocation>
        <location evidence="11">Cytoplasm</location>
    </subcellularLocation>
</comment>
<dbReference type="GO" id="GO:0004813">
    <property type="term" value="F:alanine-tRNA ligase activity"/>
    <property type="evidence" value="ECO:0007669"/>
    <property type="project" value="UniProtKB-UniRule"/>
</dbReference>
<evidence type="ECO:0000256" key="5">
    <source>
        <dbReference type="ARBA" id="ARBA00022741"/>
    </source>
</evidence>
<dbReference type="SUPFAM" id="SSF55681">
    <property type="entry name" value="Class II aaRS and biotin synthetases"/>
    <property type="match status" value="1"/>
</dbReference>
<dbReference type="InterPro" id="IPR018162">
    <property type="entry name" value="Ala-tRNA-ligase_IIc_anticod-bd"/>
</dbReference>
<comment type="similarity">
    <text evidence="1 11">Belongs to the class-II aminoacyl-tRNA synthetase family.</text>
</comment>
<dbReference type="InterPro" id="IPR012947">
    <property type="entry name" value="tRNA_SAD"/>
</dbReference>
<dbReference type="InterPro" id="IPR045864">
    <property type="entry name" value="aa-tRNA-synth_II/BPL/LPL"/>
</dbReference>
<dbReference type="GO" id="GO:0002161">
    <property type="term" value="F:aminoacyl-tRNA deacylase activity"/>
    <property type="evidence" value="ECO:0007669"/>
    <property type="project" value="TreeGrafter"/>
</dbReference>
<evidence type="ECO:0000256" key="10">
    <source>
        <dbReference type="ARBA" id="ARBA00023146"/>
    </source>
</evidence>
<dbReference type="InterPro" id="IPR002318">
    <property type="entry name" value="Ala-tRNA-lgiase_IIc"/>
</dbReference>
<dbReference type="RefSeq" id="WP_316983797.1">
    <property type="nucleotide sequence ID" value="NZ_CP136521.1"/>
</dbReference>
<accession>A0AA97EQ94</accession>
<feature type="binding site" evidence="11">
    <location>
        <position position="563"/>
    </location>
    <ligand>
        <name>Zn(2+)</name>
        <dbReference type="ChEBI" id="CHEBI:29105"/>
    </ligand>
</feature>
<keyword evidence="10 11" id="KW-0030">Aminoacyl-tRNA synthetase</keyword>
<dbReference type="Gene3D" id="2.40.30.130">
    <property type="match status" value="1"/>
</dbReference>
<keyword evidence="15" id="KW-1185">Reference proteome</keyword>
<dbReference type="InterPro" id="IPR003156">
    <property type="entry name" value="DHHA1_dom"/>
</dbReference>
<keyword evidence="12" id="KW-0175">Coiled coil</keyword>
<keyword evidence="6 11" id="KW-0862">Zinc</keyword>
<evidence type="ECO:0000259" key="13">
    <source>
        <dbReference type="PROSITE" id="PS50860"/>
    </source>
</evidence>
<sequence length="871" mass="98265">MKSQDIRSKFLGFFKEKKHSIVPSAPMVLKDDPTLMFVNSGMAPFKEYFLGNAKPKNNRVADSQKCLRVSGKHNDLEEVGYDTYHHTLFEMLGNWSFGDYFKKEAIAWAWELLVDVYGIDKDILYVTVFEGSDDADKLPMDTEAYDFWKQYISEDRILTGNKKDNFWEMGDQGPCGPCSEIHVDIRSAEEKAKVDGKDLVNMDHPQVVEIWNLVFMQYNRKANGSLENLPEKHIDTGMGFERLCMVLQGVQSNYDTDVFTPIIREIETITNKNYGKDETTDIAIRVISDHVRAVAFSIADGQLPSNTGAGYVIRRILRRAVRYGFTFLDKKEPFIYRLVDVLSSKMGEAFPELIAQKQLIENVIKEEEQSFLRTLDQGLILLNRIVDETKGDTVSGEKAFELYDTYGFPIDLTALILSEKGLKLDEKGFDEQLQKQKNRSRAASEMSTDDWTILNDDAVEEFVGYDTLEANVKLTKYRKVSSKKDGDMYQLVFNLTPFYPEGGGQVGDKGYLEDAHGDVVYILDTKKENNVIIHFAKNLPKHLNETFKAVVDAKQRYRTECNHTATHLLHQALREVLGDHVEQKGSAVHSKYLRFDFSHFSKLTAEQLRDVENFVNSRIEGKLPLIEKRNIAKEEALADGAMSLFGEKYGDTVRSVRFGQSIELCGGTHVKNTADIWHFKIISEGAVAAGIRRIEAITNDAVKDYYSENNRAYFEMKELLNNAKEPVKALQNLQEENASLKKEIEALLKAKAKNIKAELKNELQEINGIRFLAKKLDLDAAGLKDVAFELGSQFDNLFLLFATEQNGKALLSCYISKELVASKGLNAGQVVRELGKFIQGGGGGQPFFATAGGKKPDGIDEALAEATGFIK</sequence>
<dbReference type="Proteomes" id="UP001302486">
    <property type="component" value="Chromosome"/>
</dbReference>
<dbReference type="SUPFAM" id="SSF55186">
    <property type="entry name" value="ThrRS/AlaRS common domain"/>
    <property type="match status" value="1"/>
</dbReference>
<dbReference type="InterPro" id="IPR009000">
    <property type="entry name" value="Transl_B-barrel_sf"/>
</dbReference>
<dbReference type="Gene3D" id="3.10.310.40">
    <property type="match status" value="1"/>
</dbReference>
<dbReference type="Gene3D" id="3.30.930.10">
    <property type="entry name" value="Bira Bifunctional Protein, Domain 2"/>
    <property type="match status" value="1"/>
</dbReference>
<dbReference type="GO" id="GO:0000049">
    <property type="term" value="F:tRNA binding"/>
    <property type="evidence" value="ECO:0007669"/>
    <property type="project" value="UniProtKB-KW"/>
</dbReference>
<dbReference type="PRINTS" id="PR00980">
    <property type="entry name" value="TRNASYNTHALA"/>
</dbReference>
<keyword evidence="2 11" id="KW-0820">tRNA-binding</keyword>
<feature type="binding site" evidence="11">
    <location>
        <position position="665"/>
    </location>
    <ligand>
        <name>Zn(2+)</name>
        <dbReference type="ChEBI" id="CHEBI:29105"/>
    </ligand>
</feature>
<evidence type="ECO:0000256" key="6">
    <source>
        <dbReference type="ARBA" id="ARBA00022833"/>
    </source>
</evidence>
<dbReference type="Gene3D" id="3.30.980.10">
    <property type="entry name" value="Threonyl-trna Synthetase, Chain A, domain 2"/>
    <property type="match status" value="1"/>
</dbReference>
<dbReference type="GO" id="GO:0005524">
    <property type="term" value="F:ATP binding"/>
    <property type="evidence" value="ECO:0007669"/>
    <property type="project" value="UniProtKB-UniRule"/>
</dbReference>
<evidence type="ECO:0000256" key="1">
    <source>
        <dbReference type="ARBA" id="ARBA00008226"/>
    </source>
</evidence>
<keyword evidence="11" id="KW-0963">Cytoplasm</keyword>
<dbReference type="EMBL" id="CP136521">
    <property type="protein sequence ID" value="WOD44123.1"/>
    <property type="molecule type" value="Genomic_DNA"/>
</dbReference>
<dbReference type="Pfam" id="PF01411">
    <property type="entry name" value="tRNA-synt_2c"/>
    <property type="match status" value="1"/>
</dbReference>
<feature type="binding site" evidence="11">
    <location>
        <position position="669"/>
    </location>
    <ligand>
        <name>Zn(2+)</name>
        <dbReference type="ChEBI" id="CHEBI:29105"/>
    </ligand>
</feature>
<dbReference type="FunFam" id="3.30.930.10:FF:000011">
    <property type="entry name" value="Alanine--tRNA ligase, cytoplasmic"/>
    <property type="match status" value="1"/>
</dbReference>
<feature type="coiled-coil region" evidence="12">
    <location>
        <begin position="716"/>
        <end position="769"/>
    </location>
</feature>
<evidence type="ECO:0000256" key="3">
    <source>
        <dbReference type="ARBA" id="ARBA00022598"/>
    </source>
</evidence>